<evidence type="ECO:0000256" key="6">
    <source>
        <dbReference type="SAM" id="SignalP"/>
    </source>
</evidence>
<dbReference type="RefSeq" id="WP_171161286.1">
    <property type="nucleotide sequence ID" value="NZ_CP053073.1"/>
</dbReference>
<gene>
    <name evidence="7" type="ORF">DSM104440_01346</name>
</gene>
<dbReference type="GO" id="GO:0016121">
    <property type="term" value="P:carotene catabolic process"/>
    <property type="evidence" value="ECO:0007669"/>
    <property type="project" value="TreeGrafter"/>
</dbReference>
<keyword evidence="2 5" id="KW-0479">Metal-binding</keyword>
<reference evidence="7 8" key="1">
    <citation type="submission" date="2020-04" db="EMBL/GenBank/DDBJ databases">
        <title>Usitatibacter rugosus gen. nov., sp. nov. and Usitatibacter palustris sp. nov., novel members of Usitatibacteraceae fam. nov. within the order Nitrosomonadales isolated from soil.</title>
        <authorList>
            <person name="Huber K.J."/>
            <person name="Neumann-Schaal M."/>
            <person name="Geppert A."/>
            <person name="Luckner M."/>
            <person name="Wanner G."/>
            <person name="Overmann J."/>
        </authorList>
    </citation>
    <scope>NUCLEOTIDE SEQUENCE [LARGE SCALE GENOMIC DNA]</scope>
    <source>
        <strain evidence="7 8">Swamp67</strain>
    </source>
</reference>
<comment type="similarity">
    <text evidence="1">Belongs to the carotenoid oxygenase family.</text>
</comment>
<dbReference type="InterPro" id="IPR004294">
    <property type="entry name" value="Carotenoid_Oase"/>
</dbReference>
<dbReference type="PANTHER" id="PTHR10543">
    <property type="entry name" value="BETA-CAROTENE DIOXYGENASE"/>
    <property type="match status" value="1"/>
</dbReference>
<organism evidence="7 8">
    <name type="scientific">Usitatibacter palustris</name>
    <dbReference type="NCBI Taxonomy" id="2732487"/>
    <lineage>
        <taxon>Bacteria</taxon>
        <taxon>Pseudomonadati</taxon>
        <taxon>Pseudomonadota</taxon>
        <taxon>Betaproteobacteria</taxon>
        <taxon>Nitrosomonadales</taxon>
        <taxon>Usitatibacteraceae</taxon>
        <taxon>Usitatibacter</taxon>
    </lineage>
</organism>
<evidence type="ECO:0000256" key="5">
    <source>
        <dbReference type="PIRSR" id="PIRSR604294-1"/>
    </source>
</evidence>
<evidence type="ECO:0000313" key="8">
    <source>
        <dbReference type="Proteomes" id="UP000503096"/>
    </source>
</evidence>
<dbReference type="KEGG" id="upl:DSM104440_01346"/>
<comment type="cofactor">
    <cofactor evidence="5">
        <name>Fe(2+)</name>
        <dbReference type="ChEBI" id="CHEBI:29033"/>
    </cofactor>
    <text evidence="5">Binds 1 Fe(2+) ion per subunit.</text>
</comment>
<dbReference type="EC" id="1.13.11.75" evidence="7"/>
<dbReference type="AlphaFoldDB" id="A0A6M4H5U1"/>
<feature type="binding site" evidence="5">
    <location>
        <position position="194"/>
    </location>
    <ligand>
        <name>Fe cation</name>
        <dbReference type="ChEBI" id="CHEBI:24875"/>
        <note>catalytic</note>
    </ligand>
</feature>
<feature type="binding site" evidence="5">
    <location>
        <position position="239"/>
    </location>
    <ligand>
        <name>Fe cation</name>
        <dbReference type="ChEBI" id="CHEBI:24875"/>
        <note>catalytic</note>
    </ligand>
</feature>
<feature type="binding site" evidence="5">
    <location>
        <position position="486"/>
    </location>
    <ligand>
        <name>Fe cation</name>
        <dbReference type="ChEBI" id="CHEBI:24875"/>
        <note>catalytic</note>
    </ligand>
</feature>
<dbReference type="InParanoid" id="A0A6M4H5U1"/>
<keyword evidence="6" id="KW-0732">Signal</keyword>
<accession>A0A6M4H5U1</accession>
<name>A0A6M4H5U1_9PROT</name>
<feature type="binding site" evidence="5">
    <location>
        <position position="305"/>
    </location>
    <ligand>
        <name>Fe cation</name>
        <dbReference type="ChEBI" id="CHEBI:24875"/>
        <note>catalytic</note>
    </ligand>
</feature>
<evidence type="ECO:0000256" key="3">
    <source>
        <dbReference type="ARBA" id="ARBA00023002"/>
    </source>
</evidence>
<dbReference type="PANTHER" id="PTHR10543:SF89">
    <property type="entry name" value="CAROTENOID 9,10(9',10')-CLEAVAGE DIOXYGENASE 1"/>
    <property type="match status" value="1"/>
</dbReference>
<evidence type="ECO:0000256" key="2">
    <source>
        <dbReference type="ARBA" id="ARBA00022723"/>
    </source>
</evidence>
<proteinExistence type="inferred from homology"/>
<dbReference type="EMBL" id="CP053073">
    <property type="protein sequence ID" value="QJR14545.1"/>
    <property type="molecule type" value="Genomic_DNA"/>
</dbReference>
<evidence type="ECO:0000256" key="4">
    <source>
        <dbReference type="ARBA" id="ARBA00023004"/>
    </source>
</evidence>
<sequence length="490" mass="53886">MERRAFLSSVAATGLVAALPTTGMAKSGTPAFNPRHTPMRGFDGQDVSCDSLAIEGKLPPELRGTFFRNGPGLFERGGERYLHPFDGDGLVHAYRFTDKGVSHRARFVRTEKFKAEAQAGKFLINGFGTRVKAGMPITSSDSFNTANTSVLLLKGQLLALWEGGSAYALDPNTLETIGPVAFSRELAKLPFSAHPKVEPDGTTWNFGAFGKNLVLYHFAPDGTLVRSGVVESGGVGMVHDFVVTERHIVFVLPPAEFDFKAFSSGKAITESIIWHPDRPTRVLAIDKSDFSRRREYELEAFSLFHFGNAWEDAQGVIRADFVRSDNLSLMIDWMPRMMAGESIPAPTTNAAFLTADPSTGKARLEMRTGNCEFPAVDPRIVGRRHRQLFMPGSVRNDGYSGFDYVMRLDPETGKEDRYVFEAGVSLEEHIVVPRPGSCKEGDGWLVGVGFDSRRQQSLVNVFEAGNLAAGPVAIARLPYWVPSCFHGRWV</sequence>
<dbReference type="GO" id="GO:0010436">
    <property type="term" value="F:carotenoid dioxygenase activity"/>
    <property type="evidence" value="ECO:0007669"/>
    <property type="project" value="TreeGrafter"/>
</dbReference>
<dbReference type="Proteomes" id="UP000503096">
    <property type="component" value="Chromosome"/>
</dbReference>
<feature type="signal peptide" evidence="6">
    <location>
        <begin position="1"/>
        <end position="25"/>
    </location>
</feature>
<protein>
    <submittedName>
        <fullName evidence="7">Apocarotenoid-15,15'-oxygenase</fullName>
        <ecNumber evidence="7">1.13.11.75</ecNumber>
    </submittedName>
</protein>
<evidence type="ECO:0000313" key="7">
    <source>
        <dbReference type="EMBL" id="QJR14545.1"/>
    </source>
</evidence>
<keyword evidence="4 5" id="KW-0408">Iron</keyword>
<evidence type="ECO:0000256" key="1">
    <source>
        <dbReference type="ARBA" id="ARBA00006787"/>
    </source>
</evidence>
<keyword evidence="8" id="KW-1185">Reference proteome</keyword>
<dbReference type="GO" id="GO:0102162">
    <property type="term" value="F:all-trans-8'-apo-beta-carotenal 15,15'-oxygenase activity"/>
    <property type="evidence" value="ECO:0007669"/>
    <property type="project" value="UniProtKB-EC"/>
</dbReference>
<keyword evidence="3 7" id="KW-0560">Oxidoreductase</keyword>
<dbReference type="Pfam" id="PF03055">
    <property type="entry name" value="RPE65"/>
    <property type="match status" value="1"/>
</dbReference>
<feature type="chain" id="PRO_5026688483" evidence="6">
    <location>
        <begin position="26"/>
        <end position="490"/>
    </location>
</feature>
<dbReference type="GO" id="GO:0046872">
    <property type="term" value="F:metal ion binding"/>
    <property type="evidence" value="ECO:0007669"/>
    <property type="project" value="UniProtKB-KW"/>
</dbReference>